<evidence type="ECO:0000313" key="8">
    <source>
        <dbReference type="Proteomes" id="UP000193648"/>
    </source>
</evidence>
<dbReference type="GO" id="GO:0071949">
    <property type="term" value="F:FAD binding"/>
    <property type="evidence" value="ECO:0007669"/>
    <property type="project" value="InterPro"/>
</dbReference>
<dbReference type="InterPro" id="IPR002938">
    <property type="entry name" value="FAD-bd"/>
</dbReference>
<reference evidence="7 8" key="1">
    <citation type="submission" date="2016-07" db="EMBL/GenBank/DDBJ databases">
        <title>Pervasive Adenine N6-methylation of Active Genes in Fungi.</title>
        <authorList>
            <consortium name="DOE Joint Genome Institute"/>
            <person name="Mondo S.J."/>
            <person name="Dannebaum R.O."/>
            <person name="Kuo R.C."/>
            <person name="Labutti K."/>
            <person name="Haridas S."/>
            <person name="Kuo A."/>
            <person name="Salamov A."/>
            <person name="Ahrendt S.R."/>
            <person name="Lipzen A."/>
            <person name="Sullivan W."/>
            <person name="Andreopoulos W.B."/>
            <person name="Clum A."/>
            <person name="Lindquist E."/>
            <person name="Daum C."/>
            <person name="Ramamoorthy G.K."/>
            <person name="Gryganskyi A."/>
            <person name="Culley D."/>
            <person name="Magnuson J.K."/>
            <person name="James T.Y."/>
            <person name="O'Malley M.A."/>
            <person name="Stajich J.E."/>
            <person name="Spatafora J.W."/>
            <person name="Visel A."/>
            <person name="Grigoriev I.V."/>
        </authorList>
    </citation>
    <scope>NUCLEOTIDE SEQUENCE [LARGE SCALE GENOMIC DNA]</scope>
    <source>
        <strain evidence="7 8">NRRL 3116</strain>
    </source>
</reference>
<evidence type="ECO:0000259" key="6">
    <source>
        <dbReference type="Pfam" id="PF01494"/>
    </source>
</evidence>
<evidence type="ECO:0000256" key="2">
    <source>
        <dbReference type="ARBA" id="ARBA00022630"/>
    </source>
</evidence>
<sequence length="463" mass="51430">MSTNNNADTLPHVLIAGAGLGGLLLAMLLERAGISYTVYERSQNLRALGAAMGFGANTLPIFEQLGILDATYDISYPCYTVQMYDSNMKSIGGFDFDHYKERTGYDTIMFSRPDLHNLLRSHVPAEKILLGKRILSLSQDDDSVTIKCSDGTSYKGDILVGADGAYSAVRQSLYQLMAKNGEALGTDADDLTAGHICMVGTTGPLSAEKYPALKDTFSHCKRIVANESKYSWSVVTVPGNRICWAVILQLDSTESKDAAFRNSEWGPESNATMIKECYNFRNPLGGVMGELMDATPIEMISKVFLEDRMFETWNYGRTVLIGDACHKFLPSAGQGAQSAFQDAVILANTLYDMPSFTLENIKAAFKEFKDQRFGPATTQMDKSKVMGTLLYGQIWSERMTRHMIFNWIPKSIQTQQFLKDTAYRPQCTFLPFVKNRGTVTVLEQKPSKKHAEQQTRRATVAVI</sequence>
<dbReference type="AlphaFoldDB" id="A0A1Y2GFJ8"/>
<dbReference type="OrthoDB" id="655030at2759"/>
<dbReference type="Proteomes" id="UP000193648">
    <property type="component" value="Unassembled WGS sequence"/>
</dbReference>
<keyword evidence="2" id="KW-0285">Flavoprotein</keyword>
<feature type="domain" description="FAD-binding" evidence="6">
    <location>
        <begin position="295"/>
        <end position="350"/>
    </location>
</feature>
<evidence type="ECO:0000256" key="3">
    <source>
        <dbReference type="ARBA" id="ARBA00022827"/>
    </source>
</evidence>
<protein>
    <recommendedName>
        <fullName evidence="6">FAD-binding domain-containing protein</fullName>
    </recommendedName>
</protein>
<proteinExistence type="inferred from homology"/>
<evidence type="ECO:0000256" key="4">
    <source>
        <dbReference type="ARBA" id="ARBA00023002"/>
    </source>
</evidence>
<dbReference type="GeneID" id="33572384"/>
<keyword evidence="8" id="KW-1185">Reference proteome</keyword>
<evidence type="ECO:0000313" key="7">
    <source>
        <dbReference type="EMBL" id="ORZ06298.1"/>
    </source>
</evidence>
<keyword evidence="3" id="KW-0274">FAD</keyword>
<dbReference type="PANTHER" id="PTHR47356:SF2">
    <property type="entry name" value="FAD-BINDING DOMAIN-CONTAINING PROTEIN-RELATED"/>
    <property type="match status" value="1"/>
</dbReference>
<dbReference type="InParanoid" id="A0A1Y2GFJ8"/>
<dbReference type="GO" id="GO:0004497">
    <property type="term" value="F:monooxygenase activity"/>
    <property type="evidence" value="ECO:0007669"/>
    <property type="project" value="InterPro"/>
</dbReference>
<dbReference type="SUPFAM" id="SSF51905">
    <property type="entry name" value="FAD/NAD(P)-binding domain"/>
    <property type="match status" value="1"/>
</dbReference>
<accession>A0A1Y2GFJ8</accession>
<keyword evidence="5" id="KW-0472">Membrane</keyword>
<comment type="similarity">
    <text evidence="1">Belongs to the paxM FAD-dependent monooxygenase family.</text>
</comment>
<organism evidence="7 8">
    <name type="scientific">Lobosporangium transversale</name>
    <dbReference type="NCBI Taxonomy" id="64571"/>
    <lineage>
        <taxon>Eukaryota</taxon>
        <taxon>Fungi</taxon>
        <taxon>Fungi incertae sedis</taxon>
        <taxon>Mucoromycota</taxon>
        <taxon>Mortierellomycotina</taxon>
        <taxon>Mortierellomycetes</taxon>
        <taxon>Mortierellales</taxon>
        <taxon>Mortierellaceae</taxon>
        <taxon>Lobosporangium</taxon>
    </lineage>
</organism>
<evidence type="ECO:0000256" key="1">
    <source>
        <dbReference type="ARBA" id="ARBA00007992"/>
    </source>
</evidence>
<dbReference type="InterPro" id="IPR036188">
    <property type="entry name" value="FAD/NAD-bd_sf"/>
</dbReference>
<keyword evidence="4" id="KW-0560">Oxidoreductase</keyword>
<dbReference type="PANTHER" id="PTHR47356">
    <property type="entry name" value="FAD-DEPENDENT MONOOXYGENASE ASQG-RELATED"/>
    <property type="match status" value="1"/>
</dbReference>
<dbReference type="Gene3D" id="3.50.50.60">
    <property type="entry name" value="FAD/NAD(P)-binding domain"/>
    <property type="match status" value="1"/>
</dbReference>
<feature type="domain" description="FAD-binding" evidence="6">
    <location>
        <begin position="12"/>
        <end position="175"/>
    </location>
</feature>
<gene>
    <name evidence="7" type="ORF">BCR41DRAFT_425134</name>
</gene>
<dbReference type="Pfam" id="PF01494">
    <property type="entry name" value="FAD_binding_3"/>
    <property type="match status" value="2"/>
</dbReference>
<keyword evidence="5" id="KW-0812">Transmembrane</keyword>
<dbReference type="STRING" id="64571.A0A1Y2GFJ8"/>
<dbReference type="PRINTS" id="PR00420">
    <property type="entry name" value="RNGMNOXGNASE"/>
</dbReference>
<comment type="caution">
    <text evidence="7">The sequence shown here is derived from an EMBL/GenBank/DDBJ whole genome shotgun (WGS) entry which is preliminary data.</text>
</comment>
<feature type="transmembrane region" description="Helical" evidence="5">
    <location>
        <begin position="12"/>
        <end position="29"/>
    </location>
</feature>
<dbReference type="InterPro" id="IPR050562">
    <property type="entry name" value="FAD_mOase_fung"/>
</dbReference>
<dbReference type="RefSeq" id="XP_021877461.1">
    <property type="nucleotide sequence ID" value="XM_022030543.1"/>
</dbReference>
<name>A0A1Y2GFJ8_9FUNG</name>
<evidence type="ECO:0000256" key="5">
    <source>
        <dbReference type="SAM" id="Phobius"/>
    </source>
</evidence>
<dbReference type="EMBL" id="MCFF01000046">
    <property type="protein sequence ID" value="ORZ06298.1"/>
    <property type="molecule type" value="Genomic_DNA"/>
</dbReference>
<keyword evidence="5" id="KW-1133">Transmembrane helix</keyword>